<reference evidence="1 2" key="1">
    <citation type="submission" date="2023-01" db="EMBL/GenBank/DDBJ databases">
        <authorList>
            <person name="Whitehead M."/>
        </authorList>
    </citation>
    <scope>NUCLEOTIDE SEQUENCE [LARGE SCALE GENOMIC DNA]</scope>
</reference>
<evidence type="ECO:0000313" key="2">
    <source>
        <dbReference type="Proteomes" id="UP001160148"/>
    </source>
</evidence>
<sequence length="89" mass="10094">MSKIGIHFDQKHSAVQSKHGNIKPKNVCISINVTNIVPLVLMTSQPHFLTSHRKSGDFLINRLTSGPKCWFLSRLADYFSIFFDFLADS</sequence>
<comment type="caution">
    <text evidence="1">The sequence shown here is derived from an EMBL/GenBank/DDBJ whole genome shotgun (WGS) entry which is preliminary data.</text>
</comment>
<evidence type="ECO:0000313" key="1">
    <source>
        <dbReference type="EMBL" id="CAI6359569.1"/>
    </source>
</evidence>
<gene>
    <name evidence="1" type="ORF">MEUPH1_LOCUS14967</name>
</gene>
<protein>
    <submittedName>
        <fullName evidence="1">Uncharacterized protein</fullName>
    </submittedName>
</protein>
<organism evidence="1 2">
    <name type="scientific">Macrosiphum euphorbiae</name>
    <name type="common">potato aphid</name>
    <dbReference type="NCBI Taxonomy" id="13131"/>
    <lineage>
        <taxon>Eukaryota</taxon>
        <taxon>Metazoa</taxon>
        <taxon>Ecdysozoa</taxon>
        <taxon>Arthropoda</taxon>
        <taxon>Hexapoda</taxon>
        <taxon>Insecta</taxon>
        <taxon>Pterygota</taxon>
        <taxon>Neoptera</taxon>
        <taxon>Paraneoptera</taxon>
        <taxon>Hemiptera</taxon>
        <taxon>Sternorrhyncha</taxon>
        <taxon>Aphidomorpha</taxon>
        <taxon>Aphidoidea</taxon>
        <taxon>Aphididae</taxon>
        <taxon>Macrosiphini</taxon>
        <taxon>Macrosiphum</taxon>
    </lineage>
</organism>
<dbReference type="Proteomes" id="UP001160148">
    <property type="component" value="Unassembled WGS sequence"/>
</dbReference>
<dbReference type="AlphaFoldDB" id="A0AAV0WTX3"/>
<dbReference type="EMBL" id="CARXXK010000002">
    <property type="protein sequence ID" value="CAI6359569.1"/>
    <property type="molecule type" value="Genomic_DNA"/>
</dbReference>
<proteinExistence type="predicted"/>
<keyword evidence="2" id="KW-1185">Reference proteome</keyword>
<name>A0AAV0WTX3_9HEMI</name>
<accession>A0AAV0WTX3</accession>